<dbReference type="RefSeq" id="WP_207545677.1">
    <property type="nucleotide sequence ID" value="NZ_FQUW01000049.1"/>
</dbReference>
<accession>A0A1M5DGZ7</accession>
<reference evidence="2" key="1">
    <citation type="submission" date="2016-11" db="EMBL/GenBank/DDBJ databases">
        <authorList>
            <person name="Varghese N."/>
            <person name="Submissions S."/>
        </authorList>
    </citation>
    <scope>NUCLEOTIDE SEQUENCE [LARGE SCALE GENOMIC DNA]</scope>
    <source>
        <strain evidence="2">DSM 11792</strain>
    </source>
</reference>
<protein>
    <submittedName>
        <fullName evidence="1">Uncharacterized protein</fullName>
    </submittedName>
</protein>
<proteinExistence type="predicted"/>
<dbReference type="Pfam" id="PF11211">
    <property type="entry name" value="DUF2997"/>
    <property type="match status" value="1"/>
</dbReference>
<organism evidence="1 2">
    <name type="scientific">Desulfofundulus australicus DSM 11792</name>
    <dbReference type="NCBI Taxonomy" id="1121425"/>
    <lineage>
        <taxon>Bacteria</taxon>
        <taxon>Bacillati</taxon>
        <taxon>Bacillota</taxon>
        <taxon>Clostridia</taxon>
        <taxon>Eubacteriales</taxon>
        <taxon>Peptococcaceae</taxon>
        <taxon>Desulfofundulus</taxon>
    </lineage>
</organism>
<dbReference type="Proteomes" id="UP000184196">
    <property type="component" value="Unassembled WGS sequence"/>
</dbReference>
<sequence>MSHYASINIVPARVDVLFDVLRDMGCRFERRENGIRIRFAWGPDWFYDSNGELYYYADGPARSVFREYAYRIALDEMKNKGYSLVSQQERNGRRIWTFADLNGTGTVTMTVLPSGKVKVEVSGIPGEGCLSVTKDLESALGVVQERELTADYHRPADPVKVFYGSSWCG</sequence>
<dbReference type="EMBL" id="FQUW01000049">
    <property type="protein sequence ID" value="SHF66161.1"/>
    <property type="molecule type" value="Genomic_DNA"/>
</dbReference>
<gene>
    <name evidence="1" type="ORF">SAMN02745218_02821</name>
</gene>
<evidence type="ECO:0000313" key="2">
    <source>
        <dbReference type="Proteomes" id="UP000184196"/>
    </source>
</evidence>
<name>A0A1M5DGZ7_9FIRM</name>
<keyword evidence="2" id="KW-1185">Reference proteome</keyword>
<dbReference type="AlphaFoldDB" id="A0A1M5DGZ7"/>
<dbReference type="InterPro" id="IPR021375">
    <property type="entry name" value="DUF2997"/>
</dbReference>
<evidence type="ECO:0000313" key="1">
    <source>
        <dbReference type="EMBL" id="SHF66161.1"/>
    </source>
</evidence>